<evidence type="ECO:0000313" key="5">
    <source>
        <dbReference type="Proteomes" id="UP000005801"/>
    </source>
</evidence>
<dbReference type="Proteomes" id="UP000005801">
    <property type="component" value="Unassembled WGS sequence"/>
</dbReference>
<comment type="caution">
    <text evidence="4">The sequence shown here is derived from an EMBL/GenBank/DDBJ whole genome shotgun (WGS) entry which is preliminary data.</text>
</comment>
<feature type="transmembrane region" description="Helical" evidence="2">
    <location>
        <begin position="526"/>
        <end position="549"/>
    </location>
</feature>
<dbReference type="InterPro" id="IPR019283">
    <property type="entry name" value="DUF2330"/>
</dbReference>
<dbReference type="eggNOG" id="COG4402">
    <property type="taxonomic scope" value="Bacteria"/>
</dbReference>
<feature type="chain" id="PRO_5002697827" description="DUF2330 domain-containing protein" evidence="3">
    <location>
        <begin position="37"/>
        <end position="567"/>
    </location>
</feature>
<evidence type="ECO:0000256" key="3">
    <source>
        <dbReference type="SAM" id="SignalP"/>
    </source>
</evidence>
<feature type="signal peptide" evidence="3">
    <location>
        <begin position="1"/>
        <end position="36"/>
    </location>
</feature>
<name>A6GIP8_9BACT</name>
<protein>
    <recommendedName>
        <fullName evidence="6">DUF2330 domain-containing protein</fullName>
    </recommendedName>
</protein>
<keyword evidence="5" id="KW-1185">Reference proteome</keyword>
<gene>
    <name evidence="4" type="ORF">PPSIR1_41084</name>
</gene>
<evidence type="ECO:0000256" key="2">
    <source>
        <dbReference type="SAM" id="Phobius"/>
    </source>
</evidence>
<dbReference type="Pfam" id="PF10092">
    <property type="entry name" value="DUF2330"/>
    <property type="match status" value="1"/>
</dbReference>
<keyword evidence="2" id="KW-0472">Membrane</keyword>
<proteinExistence type="predicted"/>
<dbReference type="EMBL" id="ABCS01000141">
    <property type="protein sequence ID" value="EDM74236.1"/>
    <property type="molecule type" value="Genomic_DNA"/>
</dbReference>
<reference evidence="4 5" key="1">
    <citation type="submission" date="2007-06" db="EMBL/GenBank/DDBJ databases">
        <authorList>
            <person name="Shimkets L."/>
            <person name="Ferriera S."/>
            <person name="Johnson J."/>
            <person name="Kravitz S."/>
            <person name="Beeson K."/>
            <person name="Sutton G."/>
            <person name="Rogers Y.-H."/>
            <person name="Friedman R."/>
            <person name="Frazier M."/>
            <person name="Venter J.C."/>
        </authorList>
    </citation>
    <scope>NUCLEOTIDE SEQUENCE [LARGE SCALE GENOMIC DNA]</scope>
    <source>
        <strain evidence="4 5">SIR-1</strain>
    </source>
</reference>
<sequence>MPAFVESSPRSRRRVPAALALALLALIALLPAPVQAFCGFYVADADTEMFNDATVVVLMRQGQRTVLSMQNSYAGPPEDFAMVVPVPVVLQEHQVVTLPQGVFERIDRLSAPRLVEYWERDPCESPMDFGYGVGAGAIGLGGSGAGFGLAAESVSPPRPVVKVESEFVVGEYDIVVLSAEDSVGLETWLHQEGYQIPKGAEKQLRPYVQQGYKFFVAKVDVSKVKFVDGRVALSPLRMHYDSDSFSLPIRLGLINASKQGPQDLIVHILADDRYEVANYPNVAIPTNIEVKKGARKHFGSFYASLLDETLDDHPGAVVTEYAWSSRKCDPCPVRPLGTKELRQLGADVMPGGLTRPTLTRLHARYRRGSVGNDLVFQVAKPIAGGRERLVGDDGKLERGTVSDGTNNFQARYIIRHYWPGPIECKAPQRFDWGGPWPSLDDSAGLEVARDTAFTRRRLDLDDYVREKDAKRLSVKLLSKGDRSIAPPPIEQPRARANAEPPVEIEEDSPDEATGGEAAEGEDSSGLALRAAGGGLGAFGLGLVTLFGVGTRRRARHRTRPTRSSHQP</sequence>
<evidence type="ECO:0000313" key="4">
    <source>
        <dbReference type="EMBL" id="EDM74236.1"/>
    </source>
</evidence>
<keyword evidence="2" id="KW-0812">Transmembrane</keyword>
<evidence type="ECO:0008006" key="6">
    <source>
        <dbReference type="Google" id="ProtNLM"/>
    </source>
</evidence>
<dbReference type="OrthoDB" id="9759899at2"/>
<feature type="region of interest" description="Disordered" evidence="1">
    <location>
        <begin position="479"/>
        <end position="530"/>
    </location>
</feature>
<accession>A6GIP8</accession>
<organism evidence="4 5">
    <name type="scientific">Plesiocystis pacifica SIR-1</name>
    <dbReference type="NCBI Taxonomy" id="391625"/>
    <lineage>
        <taxon>Bacteria</taxon>
        <taxon>Pseudomonadati</taxon>
        <taxon>Myxococcota</taxon>
        <taxon>Polyangia</taxon>
        <taxon>Nannocystales</taxon>
        <taxon>Nannocystaceae</taxon>
        <taxon>Plesiocystis</taxon>
    </lineage>
</organism>
<evidence type="ECO:0000256" key="1">
    <source>
        <dbReference type="SAM" id="MobiDB-lite"/>
    </source>
</evidence>
<dbReference type="AlphaFoldDB" id="A6GIP8"/>
<keyword evidence="3" id="KW-0732">Signal</keyword>
<dbReference type="STRING" id="391625.PPSIR1_41084"/>
<keyword evidence="2" id="KW-1133">Transmembrane helix</keyword>